<dbReference type="Proteomes" id="UP001550044">
    <property type="component" value="Unassembled WGS sequence"/>
</dbReference>
<dbReference type="RefSeq" id="WP_356709191.1">
    <property type="nucleotide sequence ID" value="NZ_JBEXIP010000005.1"/>
</dbReference>
<protein>
    <submittedName>
        <fullName evidence="2">Uncharacterized protein</fullName>
    </submittedName>
</protein>
<evidence type="ECO:0000256" key="1">
    <source>
        <dbReference type="SAM" id="MobiDB-lite"/>
    </source>
</evidence>
<name>A0ABV2U5I3_9ACTN</name>
<comment type="caution">
    <text evidence="2">The sequence shown here is derived from an EMBL/GenBank/DDBJ whole genome shotgun (WGS) entry which is preliminary data.</text>
</comment>
<sequence length="112" mass="12274">MIRQIATASSPQVARRRVTTQRLGEESGARARPAGDQEVQGWSRATIDALHHANFELSGANLLRPSTSEDRVRLIDGRPRGSGRRPELTCVTSSHGDDGQVSQWEHMKSGSK</sequence>
<evidence type="ECO:0000313" key="3">
    <source>
        <dbReference type="Proteomes" id="UP001550044"/>
    </source>
</evidence>
<feature type="region of interest" description="Disordered" evidence="1">
    <location>
        <begin position="1"/>
        <end position="40"/>
    </location>
</feature>
<feature type="compositionally biased region" description="Basic and acidic residues" evidence="1">
    <location>
        <begin position="23"/>
        <end position="35"/>
    </location>
</feature>
<gene>
    <name evidence="2" type="ORF">ABZV61_09870</name>
</gene>
<evidence type="ECO:0000313" key="2">
    <source>
        <dbReference type="EMBL" id="MET8433095.1"/>
    </source>
</evidence>
<feature type="region of interest" description="Disordered" evidence="1">
    <location>
        <begin position="66"/>
        <end position="112"/>
    </location>
</feature>
<reference evidence="2 3" key="1">
    <citation type="submission" date="2024-06" db="EMBL/GenBank/DDBJ databases">
        <title>The Natural Products Discovery Center: Release of the First 8490 Sequenced Strains for Exploring Actinobacteria Biosynthetic Diversity.</title>
        <authorList>
            <person name="Kalkreuter E."/>
            <person name="Kautsar S.A."/>
            <person name="Yang D."/>
            <person name="Bader C.D."/>
            <person name="Teijaro C.N."/>
            <person name="Fluegel L."/>
            <person name="Davis C.M."/>
            <person name="Simpson J.R."/>
            <person name="Lauterbach L."/>
            <person name="Steele A.D."/>
            <person name="Gui C."/>
            <person name="Meng S."/>
            <person name="Li G."/>
            <person name="Viehrig K."/>
            <person name="Ye F."/>
            <person name="Su P."/>
            <person name="Kiefer A.F."/>
            <person name="Nichols A."/>
            <person name="Cepeda A.J."/>
            <person name="Yan W."/>
            <person name="Fan B."/>
            <person name="Jiang Y."/>
            <person name="Adhikari A."/>
            <person name="Zheng C.-J."/>
            <person name="Schuster L."/>
            <person name="Cowan T.M."/>
            <person name="Smanski M.J."/>
            <person name="Chevrette M.G."/>
            <person name="De Carvalho L.P.S."/>
            <person name="Shen B."/>
        </authorList>
    </citation>
    <scope>NUCLEOTIDE SEQUENCE [LARGE SCALE GENOMIC DNA]</scope>
    <source>
        <strain evidence="2 3">NPDC005137</strain>
    </source>
</reference>
<proteinExistence type="predicted"/>
<feature type="compositionally biased region" description="Basic and acidic residues" evidence="1">
    <location>
        <begin position="67"/>
        <end position="87"/>
    </location>
</feature>
<organism evidence="2 3">
    <name type="scientific">Streptomyces sp. 900116325</name>
    <dbReference type="NCBI Taxonomy" id="3154295"/>
    <lineage>
        <taxon>Bacteria</taxon>
        <taxon>Bacillati</taxon>
        <taxon>Actinomycetota</taxon>
        <taxon>Actinomycetes</taxon>
        <taxon>Kitasatosporales</taxon>
        <taxon>Streptomycetaceae</taxon>
        <taxon>Streptomyces</taxon>
    </lineage>
</organism>
<accession>A0ABV2U5I3</accession>
<dbReference type="EMBL" id="JBEXIP010000005">
    <property type="protein sequence ID" value="MET8433095.1"/>
    <property type="molecule type" value="Genomic_DNA"/>
</dbReference>
<keyword evidence="3" id="KW-1185">Reference proteome</keyword>
<feature type="compositionally biased region" description="Polar residues" evidence="1">
    <location>
        <begin position="1"/>
        <end position="12"/>
    </location>
</feature>